<reference evidence="2" key="2">
    <citation type="journal article" date="2024" name="Plant">
        <title>Genomic evolution and insights into agronomic trait innovations of Sesamum species.</title>
        <authorList>
            <person name="Miao H."/>
            <person name="Wang L."/>
            <person name="Qu L."/>
            <person name="Liu H."/>
            <person name="Sun Y."/>
            <person name="Le M."/>
            <person name="Wang Q."/>
            <person name="Wei S."/>
            <person name="Zheng Y."/>
            <person name="Lin W."/>
            <person name="Duan Y."/>
            <person name="Cao H."/>
            <person name="Xiong S."/>
            <person name="Wang X."/>
            <person name="Wei L."/>
            <person name="Li C."/>
            <person name="Ma Q."/>
            <person name="Ju M."/>
            <person name="Zhao R."/>
            <person name="Li G."/>
            <person name="Mu C."/>
            <person name="Tian Q."/>
            <person name="Mei H."/>
            <person name="Zhang T."/>
            <person name="Gao T."/>
            <person name="Zhang H."/>
        </authorList>
    </citation>
    <scope>NUCLEOTIDE SEQUENCE</scope>
    <source>
        <strain evidence="2">KEN1</strain>
    </source>
</reference>
<organism evidence="2">
    <name type="scientific">Sesamum latifolium</name>
    <dbReference type="NCBI Taxonomy" id="2727402"/>
    <lineage>
        <taxon>Eukaryota</taxon>
        <taxon>Viridiplantae</taxon>
        <taxon>Streptophyta</taxon>
        <taxon>Embryophyta</taxon>
        <taxon>Tracheophyta</taxon>
        <taxon>Spermatophyta</taxon>
        <taxon>Magnoliopsida</taxon>
        <taxon>eudicotyledons</taxon>
        <taxon>Gunneridae</taxon>
        <taxon>Pentapetalae</taxon>
        <taxon>asterids</taxon>
        <taxon>lamiids</taxon>
        <taxon>Lamiales</taxon>
        <taxon>Pedaliaceae</taxon>
        <taxon>Sesamum</taxon>
    </lineage>
</organism>
<accession>A0AAW2X070</accession>
<feature type="region of interest" description="Disordered" evidence="1">
    <location>
        <begin position="45"/>
        <end position="75"/>
    </location>
</feature>
<dbReference type="InterPro" id="IPR036396">
    <property type="entry name" value="Cyt_P450_sf"/>
</dbReference>
<comment type="caution">
    <text evidence="2">The sequence shown here is derived from an EMBL/GenBank/DDBJ whole genome shotgun (WGS) entry which is preliminary data.</text>
</comment>
<proteinExistence type="predicted"/>
<sequence>MEIQEIKKRNNSMPTKALGTVDSWIPTIFVTQLAPPIRRTCSKLRPDLQAPARQQTYHRDQLLSSDKGGSPRSRHDFCKSRPSYCSSSHHRWCRHHLVTYRVYWHEMRKLFVREMLSNNNLQAMYVPRKEEVAKGGTINEQKRDKLGAQFRDKVLKLVDFLGKPNVFIFFPILAKFDVRGIEKEMRALMPSVEEILDTVIVRGKKTF</sequence>
<dbReference type="AlphaFoldDB" id="A0AAW2X070"/>
<name>A0AAW2X070_9LAMI</name>
<evidence type="ECO:0000313" key="2">
    <source>
        <dbReference type="EMBL" id="KAL0446057.1"/>
    </source>
</evidence>
<dbReference type="GO" id="GO:0016705">
    <property type="term" value="F:oxidoreductase activity, acting on paired donors, with incorporation or reduction of molecular oxygen"/>
    <property type="evidence" value="ECO:0007669"/>
    <property type="project" value="InterPro"/>
</dbReference>
<dbReference type="EMBL" id="JACGWN010000006">
    <property type="protein sequence ID" value="KAL0446057.1"/>
    <property type="molecule type" value="Genomic_DNA"/>
</dbReference>
<evidence type="ECO:0000256" key="1">
    <source>
        <dbReference type="SAM" id="MobiDB-lite"/>
    </source>
</evidence>
<dbReference type="GO" id="GO:0020037">
    <property type="term" value="F:heme binding"/>
    <property type="evidence" value="ECO:0007669"/>
    <property type="project" value="InterPro"/>
</dbReference>
<dbReference type="GO" id="GO:0004497">
    <property type="term" value="F:monooxygenase activity"/>
    <property type="evidence" value="ECO:0007669"/>
    <property type="project" value="InterPro"/>
</dbReference>
<dbReference type="SUPFAM" id="SSF48264">
    <property type="entry name" value="Cytochrome P450"/>
    <property type="match status" value="1"/>
</dbReference>
<protein>
    <submittedName>
        <fullName evidence="2">Uncharacterized protein</fullName>
    </submittedName>
</protein>
<dbReference type="GO" id="GO:0005506">
    <property type="term" value="F:iron ion binding"/>
    <property type="evidence" value="ECO:0007669"/>
    <property type="project" value="InterPro"/>
</dbReference>
<reference evidence="2" key="1">
    <citation type="submission" date="2020-06" db="EMBL/GenBank/DDBJ databases">
        <authorList>
            <person name="Li T."/>
            <person name="Hu X."/>
            <person name="Zhang T."/>
            <person name="Song X."/>
            <person name="Zhang H."/>
            <person name="Dai N."/>
            <person name="Sheng W."/>
            <person name="Hou X."/>
            <person name="Wei L."/>
        </authorList>
    </citation>
    <scope>NUCLEOTIDE SEQUENCE</scope>
    <source>
        <strain evidence="2">KEN1</strain>
        <tissue evidence="2">Leaf</tissue>
    </source>
</reference>
<dbReference type="PANTHER" id="PTHR47951">
    <property type="entry name" value="OS08G0547900 PROTEIN"/>
    <property type="match status" value="1"/>
</dbReference>
<dbReference type="PANTHER" id="PTHR47951:SF7">
    <property type="entry name" value="FLAVONOID 3',5'-HYDROXYLASE-LIKE ISOFORM X1"/>
    <property type="match status" value="1"/>
</dbReference>
<gene>
    <name evidence="2" type="ORF">Slati_1733600</name>
</gene>